<evidence type="ECO:0000313" key="3">
    <source>
        <dbReference type="EMBL" id="SFC95100.1"/>
    </source>
</evidence>
<keyword evidence="1" id="KW-0812">Transmembrane</keyword>
<gene>
    <name evidence="3" type="ORF">SAMN05421762_2890</name>
</gene>
<dbReference type="Proteomes" id="UP000231644">
    <property type="component" value="Unassembled WGS sequence"/>
</dbReference>
<organism evidence="3 4">
    <name type="scientific">Pseudooceanicola nitratireducens</name>
    <dbReference type="NCBI Taxonomy" id="517719"/>
    <lineage>
        <taxon>Bacteria</taxon>
        <taxon>Pseudomonadati</taxon>
        <taxon>Pseudomonadota</taxon>
        <taxon>Alphaproteobacteria</taxon>
        <taxon>Rhodobacterales</taxon>
        <taxon>Paracoccaceae</taxon>
        <taxon>Pseudooceanicola</taxon>
    </lineage>
</organism>
<name>A0A1I1NMZ4_9RHOB</name>
<protein>
    <submittedName>
        <fullName evidence="3">VPLPA-CTERM protein sorting domain-containing protein</fullName>
    </submittedName>
</protein>
<sequence>MNNLKHYAFAAIAALTVSVAPGLAGTLYEAPDTPAGGFCPTCAGTSTTMGDDISLSSGPATLQGLIWDTSNYGADYDADIQVNLYNVDLSGSNAALGTLFHSQTTTHFLAGGSGSPARTFVDISLPDVMAPERFIYTISVLNNNGGTNWNMVGSFAGTPGDANPNAAQAVIGTNSVLDTIWGDWTLTPGADPNTLALQELTMASYQFGLPGNEAWGANSHLTLNVDFYGEVPAVPLPATLPMLAGAFGIAGALRARRKRG</sequence>
<evidence type="ECO:0000256" key="2">
    <source>
        <dbReference type="SAM" id="SignalP"/>
    </source>
</evidence>
<keyword evidence="1" id="KW-1133">Transmembrane helix</keyword>
<keyword evidence="1" id="KW-0472">Membrane</keyword>
<feature type="transmembrane region" description="Helical" evidence="1">
    <location>
        <begin position="234"/>
        <end position="253"/>
    </location>
</feature>
<evidence type="ECO:0000256" key="1">
    <source>
        <dbReference type="SAM" id="Phobius"/>
    </source>
</evidence>
<dbReference type="AlphaFoldDB" id="A0A1I1NMZ4"/>
<feature type="chain" id="PRO_5014160542" evidence="2">
    <location>
        <begin position="25"/>
        <end position="260"/>
    </location>
</feature>
<evidence type="ECO:0000313" key="4">
    <source>
        <dbReference type="Proteomes" id="UP000231644"/>
    </source>
</evidence>
<dbReference type="EMBL" id="FOLX01000001">
    <property type="protein sequence ID" value="SFC95100.1"/>
    <property type="molecule type" value="Genomic_DNA"/>
</dbReference>
<reference evidence="3 4" key="1">
    <citation type="submission" date="2016-10" db="EMBL/GenBank/DDBJ databases">
        <authorList>
            <person name="de Groot N.N."/>
        </authorList>
    </citation>
    <scope>NUCLEOTIDE SEQUENCE [LARGE SCALE GENOMIC DNA]</scope>
    <source>
        <strain evidence="3 4">DSM 29619</strain>
    </source>
</reference>
<keyword evidence="2" id="KW-0732">Signal</keyword>
<accession>A0A1I1NMZ4</accession>
<dbReference type="RefSeq" id="WP_093446635.1">
    <property type="nucleotide sequence ID" value="NZ_FNZG01000001.1"/>
</dbReference>
<keyword evidence="4" id="KW-1185">Reference proteome</keyword>
<proteinExistence type="predicted"/>
<feature type="signal peptide" evidence="2">
    <location>
        <begin position="1"/>
        <end position="24"/>
    </location>
</feature>